<dbReference type="PANTHER" id="PTHR11937">
    <property type="entry name" value="ACTIN"/>
    <property type="match status" value="1"/>
</dbReference>
<keyword evidence="9" id="KW-1185">Reference proteome</keyword>
<dbReference type="SMART" id="SM00268">
    <property type="entry name" value="ACTIN"/>
    <property type="match status" value="1"/>
</dbReference>
<evidence type="ECO:0000256" key="3">
    <source>
        <dbReference type="ARBA" id="ARBA00018633"/>
    </source>
</evidence>
<evidence type="ECO:0000256" key="6">
    <source>
        <dbReference type="ARBA" id="ARBA00063309"/>
    </source>
</evidence>
<evidence type="ECO:0000256" key="1">
    <source>
        <dbReference type="ARBA" id="ARBA00004496"/>
    </source>
</evidence>
<dbReference type="GeneID" id="96003693"/>
<dbReference type="Gene3D" id="3.90.640.10">
    <property type="entry name" value="Actin, Chain A, domain 4"/>
    <property type="match status" value="1"/>
</dbReference>
<evidence type="ECO:0000256" key="2">
    <source>
        <dbReference type="ARBA" id="ARBA00005665"/>
    </source>
</evidence>
<dbReference type="RefSeq" id="XP_069232119.1">
    <property type="nucleotide sequence ID" value="XM_069370855.1"/>
</dbReference>
<dbReference type="GO" id="GO:0005634">
    <property type="term" value="C:nucleus"/>
    <property type="evidence" value="ECO:0007669"/>
    <property type="project" value="UniProtKB-ARBA"/>
</dbReference>
<sequence>MPRQKQSKPPAAGLATKTLILDNGAHTIKAGYSLLNATSPPSLDNCHVIPNTIARSQRDKRTYVGSELDECQDFGELAFKRPVEKGFLVNWESEKAIWEHEFFNAGNTGLQCEAPEETNLILTEALSAPIALQRHCDEMVFEEFGFGNYWRAVAPSLSAYGASPFKGDAERPMGTPMECAIVVDVGYSHTTTTPLFQGKPLHSACRRLEIGGKTLTNQLKDLVSMRQFELRKEDWMANQIKEDVCFVSQNFEQDLERVWKGGSKDPRVVDHSIVVDYVLPDYESIKRGFARPHDPSFNARKRQLGIGGPREDLVVLANERFTVPELVFTPSDIGMQSEGLVGTILQSLEALPKGLWQAFLANVVVVGGTSRLPGFVERLEADLRTKLPEEYAVRVGLPEDPVKHAWTGGARLAQNEEAMKQLVVSKQEYMENGDVWVRRKFAGKLGR</sequence>
<dbReference type="SUPFAM" id="SSF53067">
    <property type="entry name" value="Actin-like ATPase domain"/>
    <property type="match status" value="2"/>
</dbReference>
<proteinExistence type="inferred from homology"/>
<evidence type="ECO:0000256" key="4">
    <source>
        <dbReference type="ARBA" id="ARBA00022490"/>
    </source>
</evidence>
<dbReference type="AlphaFoldDB" id="A0AB34KVE8"/>
<name>A0AB34KVE8_9PEZI</name>
<organism evidence="8 9">
    <name type="scientific">Cladosporium halotolerans</name>
    <dbReference type="NCBI Taxonomy" id="1052096"/>
    <lineage>
        <taxon>Eukaryota</taxon>
        <taxon>Fungi</taxon>
        <taxon>Dikarya</taxon>
        <taxon>Ascomycota</taxon>
        <taxon>Pezizomycotina</taxon>
        <taxon>Dothideomycetes</taxon>
        <taxon>Dothideomycetidae</taxon>
        <taxon>Cladosporiales</taxon>
        <taxon>Cladosporiaceae</taxon>
        <taxon>Cladosporium</taxon>
    </lineage>
</organism>
<comment type="function">
    <text evidence="5">Component of the SWR1 complex which mediates the ATP-dependent exchange of histone H2A for the H2A variant HZT1 leading to transcriptional regulation of selected genes by chromatin remodeling. Involved in chromosome stability.</text>
</comment>
<evidence type="ECO:0000313" key="9">
    <source>
        <dbReference type="Proteomes" id="UP000803884"/>
    </source>
</evidence>
<dbReference type="InterPro" id="IPR004000">
    <property type="entry name" value="Actin"/>
</dbReference>
<protein>
    <recommendedName>
        <fullName evidence="3">Actin-like protein ARP6</fullName>
    </recommendedName>
    <alternativeName>
        <fullName evidence="7">Actin-like protein arp6</fullName>
    </alternativeName>
</protein>
<reference evidence="8 9" key="1">
    <citation type="journal article" date="2020" name="Microbiol. Resour. Announc.">
        <title>Draft Genome Sequence of a Cladosporium Species Isolated from the Mesophotic Ascidian Didemnum maculosum.</title>
        <authorList>
            <person name="Gioti A."/>
            <person name="Siaperas R."/>
            <person name="Nikolaivits E."/>
            <person name="Le Goff G."/>
            <person name="Ouazzani J."/>
            <person name="Kotoulas G."/>
            <person name="Topakas E."/>
        </authorList>
    </citation>
    <scope>NUCLEOTIDE SEQUENCE [LARGE SCALE GENOMIC DNA]</scope>
    <source>
        <strain evidence="8 9">TM138-S3</strain>
    </source>
</reference>
<evidence type="ECO:0000256" key="5">
    <source>
        <dbReference type="ARBA" id="ARBA00025222"/>
    </source>
</evidence>
<dbReference type="EMBL" id="JAAQHG020000005">
    <property type="protein sequence ID" value="KAL1589014.1"/>
    <property type="molecule type" value="Genomic_DNA"/>
</dbReference>
<dbReference type="GO" id="GO:0005737">
    <property type="term" value="C:cytoplasm"/>
    <property type="evidence" value="ECO:0007669"/>
    <property type="project" value="UniProtKB-SubCell"/>
</dbReference>
<dbReference type="FunFam" id="3.90.640.10:FF:000014">
    <property type="entry name" value="Putative actin-related protein 6"/>
    <property type="match status" value="1"/>
</dbReference>
<keyword evidence="4" id="KW-0963">Cytoplasm</keyword>
<comment type="similarity">
    <text evidence="2">Belongs to the actin family. ARP6 subfamily.</text>
</comment>
<gene>
    <name evidence="8" type="ORF">WHR41_02249</name>
</gene>
<accession>A0AB34KVE8</accession>
<comment type="subunit">
    <text evidence="6">Component of the SWR1 chromatin remodeling complex.</text>
</comment>
<dbReference type="InterPro" id="IPR043129">
    <property type="entry name" value="ATPase_NBD"/>
</dbReference>
<dbReference type="Gene3D" id="2.30.36.70">
    <property type="entry name" value="Actin, Chain A, domain 2"/>
    <property type="match status" value="1"/>
</dbReference>
<dbReference type="Proteomes" id="UP000803884">
    <property type="component" value="Unassembled WGS sequence"/>
</dbReference>
<evidence type="ECO:0000256" key="7">
    <source>
        <dbReference type="ARBA" id="ARBA00073820"/>
    </source>
</evidence>
<dbReference type="Gene3D" id="3.30.420.40">
    <property type="match status" value="2"/>
</dbReference>
<comment type="caution">
    <text evidence="8">The sequence shown here is derived from an EMBL/GenBank/DDBJ whole genome shotgun (WGS) entry which is preliminary data.</text>
</comment>
<dbReference type="Pfam" id="PF00022">
    <property type="entry name" value="Actin"/>
    <property type="match status" value="1"/>
</dbReference>
<evidence type="ECO:0000313" key="8">
    <source>
        <dbReference type="EMBL" id="KAL1589014.1"/>
    </source>
</evidence>
<dbReference type="CDD" id="cd10210">
    <property type="entry name" value="ASKHA_NBD_Arp6"/>
    <property type="match status" value="1"/>
</dbReference>
<comment type="subcellular location">
    <subcellularLocation>
        <location evidence="1">Cytoplasm</location>
    </subcellularLocation>
</comment>